<evidence type="ECO:0000313" key="12">
    <source>
        <dbReference type="EMBL" id="SDS60304.1"/>
    </source>
</evidence>
<evidence type="ECO:0000256" key="4">
    <source>
        <dbReference type="ARBA" id="ARBA00022676"/>
    </source>
</evidence>
<comment type="similarity">
    <text evidence="3">Belongs to the glycosyltransferase 2 family.</text>
</comment>
<dbReference type="EMBL" id="LT629772">
    <property type="protein sequence ID" value="SDS60304.1"/>
    <property type="molecule type" value="Genomic_DNA"/>
</dbReference>
<evidence type="ECO:0000256" key="8">
    <source>
        <dbReference type="ARBA" id="ARBA00040894"/>
    </source>
</evidence>
<evidence type="ECO:0000259" key="11">
    <source>
        <dbReference type="Pfam" id="PF00535"/>
    </source>
</evidence>
<proteinExistence type="inferred from homology"/>
<accession>A0A1H1TJF0</accession>
<dbReference type="PANTHER" id="PTHR48090:SF10">
    <property type="entry name" value="GLUCOSYL-3-PHOSPHOGLYCERATE SYNTHASE"/>
    <property type="match status" value="1"/>
</dbReference>
<dbReference type="RefSeq" id="WP_091524967.1">
    <property type="nucleotide sequence ID" value="NZ_LT629772.1"/>
</dbReference>
<dbReference type="GO" id="GO:0016757">
    <property type="term" value="F:glycosyltransferase activity"/>
    <property type="evidence" value="ECO:0007669"/>
    <property type="project" value="UniProtKB-KW"/>
</dbReference>
<evidence type="ECO:0000256" key="6">
    <source>
        <dbReference type="ARBA" id="ARBA00022842"/>
    </source>
</evidence>
<dbReference type="PANTHER" id="PTHR48090">
    <property type="entry name" value="UNDECAPRENYL-PHOSPHATE 4-DEOXY-4-FORMAMIDO-L-ARABINOSE TRANSFERASE-RELATED"/>
    <property type="match status" value="1"/>
</dbReference>
<evidence type="ECO:0000256" key="5">
    <source>
        <dbReference type="ARBA" id="ARBA00022679"/>
    </source>
</evidence>
<feature type="domain" description="Glycosyltransferase 2-like" evidence="11">
    <location>
        <begin position="9"/>
        <end position="76"/>
    </location>
</feature>
<comment type="catalytic activity">
    <reaction evidence="10">
        <text>an NDP-alpha-D-glucose + (2R)-3-phosphoglycerate = (2R)-2-O-(alpha-D-glucopyranosyl)-3-phospho-glycerate + a ribonucleoside 5'-diphosphate + H(+)</text>
        <dbReference type="Rhea" id="RHEA:47244"/>
        <dbReference type="ChEBI" id="CHEBI:15378"/>
        <dbReference type="ChEBI" id="CHEBI:57930"/>
        <dbReference type="ChEBI" id="CHEBI:58272"/>
        <dbReference type="ChEBI" id="CHEBI:62600"/>
        <dbReference type="ChEBI" id="CHEBI:76533"/>
        <dbReference type="EC" id="2.4.1.266"/>
    </reaction>
    <physiologicalReaction direction="left-to-right" evidence="10">
        <dbReference type="Rhea" id="RHEA:47245"/>
    </physiologicalReaction>
</comment>
<reference evidence="12 13" key="1">
    <citation type="submission" date="2016-10" db="EMBL/GenBank/DDBJ databases">
        <authorList>
            <person name="de Groot N.N."/>
        </authorList>
    </citation>
    <scope>NUCLEOTIDE SEQUENCE [LARGE SCALE GENOMIC DNA]</scope>
    <source>
        <strain evidence="12 13">DSM 21800</strain>
    </source>
</reference>
<keyword evidence="6" id="KW-0460">Magnesium</keyword>
<dbReference type="InterPro" id="IPR050256">
    <property type="entry name" value="Glycosyltransferase_2"/>
</dbReference>
<comment type="catalytic activity">
    <reaction evidence="9">
        <text>(2R)-3-phosphoglycerate + UDP-alpha-D-glucose = (2R)-2-O-(alpha-D-glucopyranosyl)-3-phospho-glycerate + UDP + H(+)</text>
        <dbReference type="Rhea" id="RHEA:31319"/>
        <dbReference type="ChEBI" id="CHEBI:15378"/>
        <dbReference type="ChEBI" id="CHEBI:58223"/>
        <dbReference type="ChEBI" id="CHEBI:58272"/>
        <dbReference type="ChEBI" id="CHEBI:58885"/>
        <dbReference type="ChEBI" id="CHEBI:62600"/>
        <dbReference type="EC" id="2.4.1.266"/>
    </reaction>
    <physiologicalReaction direction="left-to-right" evidence="9">
        <dbReference type="Rhea" id="RHEA:31320"/>
    </physiologicalReaction>
</comment>
<dbReference type="InterPro" id="IPR001173">
    <property type="entry name" value="Glyco_trans_2-like"/>
</dbReference>
<gene>
    <name evidence="12" type="ORF">SAMN04489812_2417</name>
</gene>
<keyword evidence="4" id="KW-0328">Glycosyltransferase</keyword>
<dbReference type="OrthoDB" id="9810303at2"/>
<dbReference type="Proteomes" id="UP000199103">
    <property type="component" value="Chromosome I"/>
</dbReference>
<evidence type="ECO:0000256" key="3">
    <source>
        <dbReference type="ARBA" id="ARBA00006739"/>
    </source>
</evidence>
<dbReference type="Pfam" id="PF00535">
    <property type="entry name" value="Glycos_transf_2"/>
    <property type="match status" value="1"/>
</dbReference>
<comment type="cofactor">
    <cofactor evidence="2">
        <name>Mg(2+)</name>
        <dbReference type="ChEBI" id="CHEBI:18420"/>
    </cofactor>
</comment>
<organism evidence="12 13">
    <name type="scientific">Microlunatus soli</name>
    <dbReference type="NCBI Taxonomy" id="630515"/>
    <lineage>
        <taxon>Bacteria</taxon>
        <taxon>Bacillati</taxon>
        <taxon>Actinomycetota</taxon>
        <taxon>Actinomycetes</taxon>
        <taxon>Propionibacteriales</taxon>
        <taxon>Propionibacteriaceae</taxon>
        <taxon>Microlunatus</taxon>
    </lineage>
</organism>
<dbReference type="STRING" id="630515.SAMN04489812_2417"/>
<evidence type="ECO:0000313" key="13">
    <source>
        <dbReference type="Proteomes" id="UP000199103"/>
    </source>
</evidence>
<keyword evidence="5 12" id="KW-0808">Transferase</keyword>
<evidence type="ECO:0000256" key="2">
    <source>
        <dbReference type="ARBA" id="ARBA00001946"/>
    </source>
</evidence>
<keyword evidence="13" id="KW-1185">Reference proteome</keyword>
<protein>
    <recommendedName>
        <fullName evidence="8">Glucosyl-3-phosphoglycerate synthase</fullName>
        <ecNumber evidence="7">2.4.1.266</ecNumber>
    </recommendedName>
</protein>
<dbReference type="SUPFAM" id="SSF53448">
    <property type="entry name" value="Nucleotide-diphospho-sugar transferases"/>
    <property type="match status" value="1"/>
</dbReference>
<comment type="cofactor">
    <cofactor evidence="1">
        <name>Mn(2+)</name>
        <dbReference type="ChEBI" id="CHEBI:29035"/>
    </cofactor>
</comment>
<evidence type="ECO:0000256" key="10">
    <source>
        <dbReference type="ARBA" id="ARBA00048997"/>
    </source>
</evidence>
<evidence type="ECO:0000256" key="9">
    <source>
        <dbReference type="ARBA" id="ARBA00048689"/>
    </source>
</evidence>
<sequence length="262" mass="26672">MSTGRVACVIPAKNEETTIAATVAAARELPQVATVIVVDDGSSDGTAQHATAAGAIVVGHDRNRGKAAAIESGVNALGVLEQRDNLPEATAILLLDADLGESAAGAAPLIGPVVSGAAALTIGVLPAQTTDDGSPAGGHGIVLNTARRGIEELSGFSARAPLSGQRCITRRAFELASPLAAGFGIEVGMTIDVVRAGLTVQEIDVDLQHRATGNDLAGQLHRAKQLKDVTRALTARGLIGQTTGELRSHPTVSGLLDRLRGR</sequence>
<dbReference type="AlphaFoldDB" id="A0A1H1TJF0"/>
<evidence type="ECO:0000256" key="7">
    <source>
        <dbReference type="ARBA" id="ARBA00039022"/>
    </source>
</evidence>
<evidence type="ECO:0000256" key="1">
    <source>
        <dbReference type="ARBA" id="ARBA00001936"/>
    </source>
</evidence>
<name>A0A1H1TJF0_9ACTN</name>
<dbReference type="EC" id="2.4.1.266" evidence="7"/>
<dbReference type="InterPro" id="IPR029044">
    <property type="entry name" value="Nucleotide-diphossugar_trans"/>
</dbReference>
<dbReference type="Gene3D" id="3.90.550.10">
    <property type="entry name" value="Spore Coat Polysaccharide Biosynthesis Protein SpsA, Chain A"/>
    <property type="match status" value="1"/>
</dbReference>